<dbReference type="OrthoDB" id="9996291at2759"/>
<accession>A0A816AJ23</accession>
<protein>
    <recommendedName>
        <fullName evidence="1">F-box domain-containing protein</fullName>
    </recommendedName>
</protein>
<dbReference type="EMBL" id="CAJNRE010015461">
    <property type="protein sequence ID" value="CAF2137390.1"/>
    <property type="molecule type" value="Genomic_DNA"/>
</dbReference>
<dbReference type="EMBL" id="CAJNOW010011089">
    <property type="protein sequence ID" value="CAF1593022.1"/>
    <property type="molecule type" value="Genomic_DNA"/>
</dbReference>
<sequence>MSLELLPNEILLDVFDYLNGIDLLRTFYGLKSRFNILLHERFQKCSIELNSVSKRDFDRICQQYLPVMSDYIVAFNISDSEETPTQIKQFLLYVPSFNIFTQLQCLSLFNLRSYDTLRKIIEQCYNLGNLIHLNFFSCYLQDSHVDFQLIVNHIWSLSKLIYCSFGIGIKGQCLFGIPTKISLSLKYLSIDKNQLKLNQFDRLIEHTPNLKCLSISVPSFVDNHNVSSPLPNLVDLTINSLFPCNASKMDTLLKNTPNLRRLTIHLSSELVHGNLWEEIIRKYLPMLQFFRLKMKVMLPVGQNMQEQVDDLIDSFQSSFWIDEHQWFVRCLTWDRTIDVYTVPNQYEDNLPVSFRSTYPFDSQQDFYQSVTQIISPTLFDQPIPSGICLAKINYLCMNLPINDSFWSIAPILTQLKSLKILMHNNAFQSQVQELLNRAPHLIKLSINQYESISLQTALFKYTNLSVCELDLRNINHHFNEEDCIRLSRSPLGVQCEKLSILVHNRDSIISLVENMHKLRALNVRCRDEMYVESTVSMEESSVEYYNDDEENKDDCILWLKTRLSSTCVIVRDPKLTCNLLIWI</sequence>
<dbReference type="InterPro" id="IPR001810">
    <property type="entry name" value="F-box_dom"/>
</dbReference>
<evidence type="ECO:0000313" key="5">
    <source>
        <dbReference type="EMBL" id="CAF3848720.1"/>
    </source>
</evidence>
<evidence type="ECO:0000313" key="6">
    <source>
        <dbReference type="EMBL" id="CAF3861749.1"/>
    </source>
</evidence>
<evidence type="ECO:0000313" key="3">
    <source>
        <dbReference type="EMBL" id="CAF1598781.1"/>
    </source>
</evidence>
<feature type="domain" description="F-box" evidence="1">
    <location>
        <begin position="1"/>
        <end position="45"/>
    </location>
</feature>
<evidence type="ECO:0000313" key="8">
    <source>
        <dbReference type="Proteomes" id="UP000663855"/>
    </source>
</evidence>
<gene>
    <name evidence="6" type="ORF">BYL167_LOCUS6424</name>
    <name evidence="3" type="ORF">CJN711_LOCUS34895</name>
    <name evidence="5" type="ORF">GIL414_LOCUS3838</name>
    <name evidence="2" type="ORF">KQP761_LOCUS21403</name>
    <name evidence="4" type="ORF">MBJ925_LOCUS28846</name>
    <name evidence="7" type="ORF">SMN809_LOCUS31880</name>
</gene>
<proteinExistence type="predicted"/>
<dbReference type="Proteomes" id="UP000681967">
    <property type="component" value="Unassembled WGS sequence"/>
</dbReference>
<dbReference type="EMBL" id="CAJNOV010017015">
    <property type="protein sequence ID" value="CAF1598781.1"/>
    <property type="molecule type" value="Genomic_DNA"/>
</dbReference>
<comment type="caution">
    <text evidence="3">The sequence shown here is derived from an EMBL/GenBank/DDBJ whole genome shotgun (WGS) entry which is preliminary data.</text>
</comment>
<evidence type="ECO:0000313" key="4">
    <source>
        <dbReference type="EMBL" id="CAF2137390.1"/>
    </source>
</evidence>
<organism evidence="3 8">
    <name type="scientific">Rotaria magnacalcarata</name>
    <dbReference type="NCBI Taxonomy" id="392030"/>
    <lineage>
        <taxon>Eukaryota</taxon>
        <taxon>Metazoa</taxon>
        <taxon>Spiralia</taxon>
        <taxon>Gnathifera</taxon>
        <taxon>Rotifera</taxon>
        <taxon>Eurotatoria</taxon>
        <taxon>Bdelloidea</taxon>
        <taxon>Philodinida</taxon>
        <taxon>Philodinidae</taxon>
        <taxon>Rotaria</taxon>
    </lineage>
</organism>
<dbReference type="Proteomes" id="UP000676336">
    <property type="component" value="Unassembled WGS sequence"/>
</dbReference>
<dbReference type="Proteomes" id="UP000681720">
    <property type="component" value="Unassembled WGS sequence"/>
</dbReference>
<evidence type="ECO:0000313" key="7">
    <source>
        <dbReference type="EMBL" id="CAF4432343.1"/>
    </source>
</evidence>
<dbReference type="AlphaFoldDB" id="A0A816AJ23"/>
<dbReference type="EMBL" id="CAJOBI010065066">
    <property type="protein sequence ID" value="CAF4432343.1"/>
    <property type="molecule type" value="Genomic_DNA"/>
</dbReference>
<evidence type="ECO:0000313" key="2">
    <source>
        <dbReference type="EMBL" id="CAF1593022.1"/>
    </source>
</evidence>
<dbReference type="PROSITE" id="PS50181">
    <property type="entry name" value="FBOX"/>
    <property type="match status" value="1"/>
</dbReference>
<name>A0A816AJ23_9BILA</name>
<dbReference type="EMBL" id="CAJOBH010001563">
    <property type="protein sequence ID" value="CAF3861749.1"/>
    <property type="molecule type" value="Genomic_DNA"/>
</dbReference>
<dbReference type="EMBL" id="CAJOBJ010000873">
    <property type="protein sequence ID" value="CAF3848720.1"/>
    <property type="molecule type" value="Genomic_DNA"/>
</dbReference>
<dbReference type="Proteomes" id="UP000663824">
    <property type="component" value="Unassembled WGS sequence"/>
</dbReference>
<dbReference type="Proteomes" id="UP000663834">
    <property type="component" value="Unassembled WGS sequence"/>
</dbReference>
<evidence type="ECO:0000259" key="1">
    <source>
        <dbReference type="PROSITE" id="PS50181"/>
    </source>
</evidence>
<dbReference type="Proteomes" id="UP000663855">
    <property type="component" value="Unassembled WGS sequence"/>
</dbReference>
<reference evidence="3" key="1">
    <citation type="submission" date="2021-02" db="EMBL/GenBank/DDBJ databases">
        <authorList>
            <person name="Nowell W R."/>
        </authorList>
    </citation>
    <scope>NUCLEOTIDE SEQUENCE</scope>
</reference>